<evidence type="ECO:0000256" key="1">
    <source>
        <dbReference type="ARBA" id="ARBA00022729"/>
    </source>
</evidence>
<dbReference type="EMBL" id="RKMH01000008">
    <property type="protein sequence ID" value="RPA59956.1"/>
    <property type="molecule type" value="Genomic_DNA"/>
</dbReference>
<dbReference type="GO" id="GO:0005576">
    <property type="term" value="C:extracellular region"/>
    <property type="evidence" value="ECO:0007669"/>
    <property type="project" value="InterPro"/>
</dbReference>
<evidence type="ECO:0000313" key="3">
    <source>
        <dbReference type="EMBL" id="RPA59956.1"/>
    </source>
</evidence>
<gene>
    <name evidence="3" type="ORF">EF294_12025</name>
</gene>
<dbReference type="PANTHER" id="PTHR43037">
    <property type="entry name" value="UNNAMED PRODUCT-RELATED"/>
    <property type="match status" value="1"/>
</dbReference>
<keyword evidence="2" id="KW-0378">Hydrolase</keyword>
<reference evidence="3 4" key="1">
    <citation type="submission" date="2018-11" db="EMBL/GenBank/DDBJ databases">
        <title>Draft genome sequence of Gordonia sp. RS15-1S isolated from rice stems.</title>
        <authorList>
            <person name="Muangham S."/>
        </authorList>
    </citation>
    <scope>NUCLEOTIDE SEQUENCE [LARGE SCALE GENOMIC DNA]</scope>
    <source>
        <strain evidence="3 4">RS15-1S</strain>
    </source>
</reference>
<keyword evidence="4" id="KW-1185">Reference proteome</keyword>
<organism evidence="3 4">
    <name type="scientific">Gordonia oryzae</name>
    <dbReference type="NCBI Taxonomy" id="2487349"/>
    <lineage>
        <taxon>Bacteria</taxon>
        <taxon>Bacillati</taxon>
        <taxon>Actinomycetota</taxon>
        <taxon>Actinomycetes</taxon>
        <taxon>Mycobacteriales</taxon>
        <taxon>Gordoniaceae</taxon>
        <taxon>Gordonia</taxon>
    </lineage>
</organism>
<protein>
    <submittedName>
        <fullName evidence="3">Polyhydroxybutyrate depolymerase</fullName>
    </submittedName>
</protein>
<dbReference type="RefSeq" id="WP_123929956.1">
    <property type="nucleotide sequence ID" value="NZ_JBPSDP010000007.1"/>
</dbReference>
<proteinExistence type="predicted"/>
<dbReference type="InterPro" id="IPR050955">
    <property type="entry name" value="Plant_Biomass_Hydrol_Est"/>
</dbReference>
<dbReference type="PROSITE" id="PS51257">
    <property type="entry name" value="PROKAR_LIPOPROTEIN"/>
    <property type="match status" value="1"/>
</dbReference>
<dbReference type="InterPro" id="IPR010126">
    <property type="entry name" value="Esterase_phb"/>
</dbReference>
<dbReference type="Proteomes" id="UP000267536">
    <property type="component" value="Unassembled WGS sequence"/>
</dbReference>
<evidence type="ECO:0000256" key="2">
    <source>
        <dbReference type="ARBA" id="ARBA00022801"/>
    </source>
</evidence>
<dbReference type="OrthoDB" id="9767239at2"/>
<accession>A0A3N4GH30</accession>
<sequence length="308" mass="31718">MRARHWSVAIAIAVIVTASGCGQGDAVGAPPGGIPVGSSHAAIEFGGQQRSYEIYRPARLPSSAPLVVMLHGGYGDARQAERAYGWDAVADRGGVLVAYPQGVGRSWNAGSCCGPAQRRNVDDVGFVLAMVHDIERRTSIDIRRVFATGMSNGAMMALRLPCETSEFAAIAPVAGTIVTDCVGAHPTSVLQIHGTSDDRVPYGGGPGEAFNAGGTARVEGMSIPQVNALWRATDRCGPPVTVTAGSVTRSSATCAQSRAVELISVTGAGHQWPGSNTASVGAARGAPVPSTVLDATSVIWQFFTAHPA</sequence>
<dbReference type="Pfam" id="PF10503">
    <property type="entry name" value="Esterase_PHB"/>
    <property type="match status" value="1"/>
</dbReference>
<evidence type="ECO:0000313" key="4">
    <source>
        <dbReference type="Proteomes" id="UP000267536"/>
    </source>
</evidence>
<dbReference type="AlphaFoldDB" id="A0A3N4GH30"/>
<dbReference type="Gene3D" id="3.40.50.1820">
    <property type="entry name" value="alpha/beta hydrolase"/>
    <property type="match status" value="1"/>
</dbReference>
<dbReference type="InterPro" id="IPR029058">
    <property type="entry name" value="AB_hydrolase_fold"/>
</dbReference>
<keyword evidence="1" id="KW-0732">Signal</keyword>
<dbReference type="PANTHER" id="PTHR43037:SF1">
    <property type="entry name" value="BLL1128 PROTEIN"/>
    <property type="match status" value="1"/>
</dbReference>
<name>A0A3N4GH30_9ACTN</name>
<dbReference type="SUPFAM" id="SSF53474">
    <property type="entry name" value="alpha/beta-Hydrolases"/>
    <property type="match status" value="1"/>
</dbReference>
<dbReference type="GO" id="GO:0016787">
    <property type="term" value="F:hydrolase activity"/>
    <property type="evidence" value="ECO:0007669"/>
    <property type="project" value="UniProtKB-KW"/>
</dbReference>
<comment type="caution">
    <text evidence="3">The sequence shown here is derived from an EMBL/GenBank/DDBJ whole genome shotgun (WGS) entry which is preliminary data.</text>
</comment>